<gene>
    <name evidence="3" type="ORF">GCM10007100_36340</name>
</gene>
<dbReference type="Proteomes" id="UP000644507">
    <property type="component" value="Unassembled WGS sequence"/>
</dbReference>
<evidence type="ECO:0000313" key="3">
    <source>
        <dbReference type="EMBL" id="GHC65322.1"/>
    </source>
</evidence>
<feature type="region of interest" description="Disordered" evidence="1">
    <location>
        <begin position="1"/>
        <end position="37"/>
    </location>
</feature>
<evidence type="ECO:0000256" key="2">
    <source>
        <dbReference type="SAM" id="Phobius"/>
    </source>
</evidence>
<feature type="compositionally biased region" description="Basic residues" evidence="1">
    <location>
        <begin position="19"/>
        <end position="35"/>
    </location>
</feature>
<dbReference type="EMBL" id="BMXI01000019">
    <property type="protein sequence ID" value="GHC65322.1"/>
    <property type="molecule type" value="Genomic_DNA"/>
</dbReference>
<organism evidence="3 4">
    <name type="scientific">Roseibacillus persicicus</name>
    <dbReference type="NCBI Taxonomy" id="454148"/>
    <lineage>
        <taxon>Bacteria</taxon>
        <taxon>Pseudomonadati</taxon>
        <taxon>Verrucomicrobiota</taxon>
        <taxon>Verrucomicrobiia</taxon>
        <taxon>Verrucomicrobiales</taxon>
        <taxon>Verrucomicrobiaceae</taxon>
        <taxon>Roseibacillus</taxon>
    </lineage>
</organism>
<reference evidence="3" key="2">
    <citation type="submission" date="2020-09" db="EMBL/GenBank/DDBJ databases">
        <authorList>
            <person name="Sun Q."/>
            <person name="Kim S."/>
        </authorList>
    </citation>
    <scope>NUCLEOTIDE SEQUENCE</scope>
    <source>
        <strain evidence="3">KCTC 12988</strain>
    </source>
</reference>
<feature type="transmembrane region" description="Helical" evidence="2">
    <location>
        <begin position="156"/>
        <end position="177"/>
    </location>
</feature>
<name>A0A918U0X1_9BACT</name>
<dbReference type="RefSeq" id="WP_189573424.1">
    <property type="nucleotide sequence ID" value="NZ_BMXI01000019.1"/>
</dbReference>
<reference evidence="3" key="1">
    <citation type="journal article" date="2014" name="Int. J. Syst. Evol. Microbiol.">
        <title>Complete genome sequence of Corynebacterium casei LMG S-19264T (=DSM 44701T), isolated from a smear-ripened cheese.</title>
        <authorList>
            <consortium name="US DOE Joint Genome Institute (JGI-PGF)"/>
            <person name="Walter F."/>
            <person name="Albersmeier A."/>
            <person name="Kalinowski J."/>
            <person name="Ruckert C."/>
        </authorList>
    </citation>
    <scope>NUCLEOTIDE SEQUENCE</scope>
    <source>
        <strain evidence="3">KCTC 12988</strain>
    </source>
</reference>
<dbReference type="AlphaFoldDB" id="A0A918U0X1"/>
<keyword evidence="4" id="KW-1185">Reference proteome</keyword>
<evidence type="ECO:0000313" key="4">
    <source>
        <dbReference type="Proteomes" id="UP000644507"/>
    </source>
</evidence>
<feature type="transmembrane region" description="Helical" evidence="2">
    <location>
        <begin position="206"/>
        <end position="226"/>
    </location>
</feature>
<feature type="transmembrane region" description="Helical" evidence="2">
    <location>
        <begin position="268"/>
        <end position="288"/>
    </location>
</feature>
<feature type="transmembrane region" description="Helical" evidence="2">
    <location>
        <begin position="235"/>
        <end position="256"/>
    </location>
</feature>
<keyword evidence="2" id="KW-0472">Membrane</keyword>
<sequence>MARGRTTRTSKKRIDLRAPRKRSKKARKTPLKRRPTLREALRTADRVARDRSNRRVHARKGLRTIQASLDIPLPEIGTIDFDEPEEHPLSMAERVIRFIIGILLAIPCAVTTITLFQRVSERDFTSKFWHTSEFFFFSIGCGICATWLLSGIFRKTWLYLYVLGHELTHVIFIYLSFGKVSGFSVGLDGGYVVTNKSNVLIALSPYFVPFWSLVALLVLTPISYFFPDLPHYRPVLFGVIGSTWTFHLLFTCWMIPRDQPDLKENETFFSLMLIILANIVLLSALLCFASPDLGWRDFVYNWYNNLLDLFVEPLVHRFDR</sequence>
<feature type="transmembrane region" description="Helical" evidence="2">
    <location>
        <begin position="95"/>
        <end position="116"/>
    </location>
</feature>
<feature type="transmembrane region" description="Helical" evidence="2">
    <location>
        <begin position="128"/>
        <end position="149"/>
    </location>
</feature>
<protein>
    <submittedName>
        <fullName evidence="3">Uncharacterized protein</fullName>
    </submittedName>
</protein>
<keyword evidence="2" id="KW-0812">Transmembrane</keyword>
<evidence type="ECO:0000256" key="1">
    <source>
        <dbReference type="SAM" id="MobiDB-lite"/>
    </source>
</evidence>
<accession>A0A918U0X1</accession>
<proteinExistence type="predicted"/>
<keyword evidence="2" id="KW-1133">Transmembrane helix</keyword>
<feature type="compositionally biased region" description="Basic residues" evidence="1">
    <location>
        <begin position="1"/>
        <end position="11"/>
    </location>
</feature>
<comment type="caution">
    <text evidence="3">The sequence shown here is derived from an EMBL/GenBank/DDBJ whole genome shotgun (WGS) entry which is preliminary data.</text>
</comment>